<comment type="caution">
    <text evidence="2">The sequence shown here is derived from an EMBL/GenBank/DDBJ whole genome shotgun (WGS) entry which is preliminary data.</text>
</comment>
<evidence type="ECO:0000313" key="2">
    <source>
        <dbReference type="EMBL" id="GAA4677713.1"/>
    </source>
</evidence>
<keyword evidence="3" id="KW-1185">Reference proteome</keyword>
<organism evidence="2 3">
    <name type="scientific">Pseudonocardia yuanmonensis</name>
    <dbReference type="NCBI Taxonomy" id="1095914"/>
    <lineage>
        <taxon>Bacteria</taxon>
        <taxon>Bacillati</taxon>
        <taxon>Actinomycetota</taxon>
        <taxon>Actinomycetes</taxon>
        <taxon>Pseudonocardiales</taxon>
        <taxon>Pseudonocardiaceae</taxon>
        <taxon>Pseudonocardia</taxon>
    </lineage>
</organism>
<evidence type="ECO:0000256" key="1">
    <source>
        <dbReference type="SAM" id="MobiDB-lite"/>
    </source>
</evidence>
<feature type="compositionally biased region" description="Gly residues" evidence="1">
    <location>
        <begin position="22"/>
        <end position="34"/>
    </location>
</feature>
<gene>
    <name evidence="2" type="ORF">GCM10023215_08120</name>
</gene>
<dbReference type="RefSeq" id="WP_345378406.1">
    <property type="nucleotide sequence ID" value="NZ_BAABIC010000002.1"/>
</dbReference>
<sequence>MNALLSGRPERTGPEDRDDGTRGTGGDGPRGHPGTGSTALPSRAPEEERRPWIDASDGPDAWGDLDGEAGDEEHVLAALYGDEADLDAPSTRRSSRSRTRRGVDPP</sequence>
<evidence type="ECO:0000313" key="3">
    <source>
        <dbReference type="Proteomes" id="UP001500325"/>
    </source>
</evidence>
<protein>
    <submittedName>
        <fullName evidence="2">Uncharacterized protein</fullName>
    </submittedName>
</protein>
<dbReference type="Proteomes" id="UP001500325">
    <property type="component" value="Unassembled WGS sequence"/>
</dbReference>
<dbReference type="EMBL" id="BAABIC010000002">
    <property type="protein sequence ID" value="GAA4677713.1"/>
    <property type="molecule type" value="Genomic_DNA"/>
</dbReference>
<feature type="region of interest" description="Disordered" evidence="1">
    <location>
        <begin position="1"/>
        <end position="106"/>
    </location>
</feature>
<name>A0ABP8W0C2_9PSEU</name>
<feature type="compositionally biased region" description="Basic and acidic residues" evidence="1">
    <location>
        <begin position="8"/>
        <end position="21"/>
    </location>
</feature>
<accession>A0ABP8W0C2</accession>
<proteinExistence type="predicted"/>
<reference evidence="3" key="1">
    <citation type="journal article" date="2019" name="Int. J. Syst. Evol. Microbiol.">
        <title>The Global Catalogue of Microorganisms (GCM) 10K type strain sequencing project: providing services to taxonomists for standard genome sequencing and annotation.</title>
        <authorList>
            <consortium name="The Broad Institute Genomics Platform"/>
            <consortium name="The Broad Institute Genome Sequencing Center for Infectious Disease"/>
            <person name="Wu L."/>
            <person name="Ma J."/>
        </authorList>
    </citation>
    <scope>NUCLEOTIDE SEQUENCE [LARGE SCALE GENOMIC DNA]</scope>
    <source>
        <strain evidence="3">JCM 18055</strain>
    </source>
</reference>